<feature type="compositionally biased region" description="Low complexity" evidence="1">
    <location>
        <begin position="12"/>
        <end position="23"/>
    </location>
</feature>
<sequence>MRSSLARSLQKTSSASTSTSSSARKITFGSKVTTPISYFATPSFDTSTPRSISYTKHTIFSMSSGIPSADTVRRGSKDSGRRGSKDSGMGSRLYSTTSGSAHANSGSVGKEGFAELGIQNTNIQTAPGVELNRKQKVIVGSVLDLFAGLPSLEKLSLWSDTAVFADQITNAEGRKQYSAQWFGLKAVCNNIERLGHEVTSAGNPIEMDLKTKYVLKGGMSQTIESKVSIWTEEPGGEGKITKVQDAWNGNVPSDGFFVKALRNLNSVVVPVVVSVPKNDGENA</sequence>
<gene>
    <name evidence="2" type="ORF">BofuT4_P036940.1</name>
</gene>
<dbReference type="HOGENOM" id="CLU_983505_0_0_1"/>
<reference evidence="3" key="1">
    <citation type="journal article" date="2011" name="PLoS Genet.">
        <title>Genomic analysis of the necrotrophic fungal pathogens Sclerotinia sclerotiorum and Botrytis cinerea.</title>
        <authorList>
            <person name="Amselem J."/>
            <person name="Cuomo C.A."/>
            <person name="van Kan J.A."/>
            <person name="Viaud M."/>
            <person name="Benito E.P."/>
            <person name="Couloux A."/>
            <person name="Coutinho P.M."/>
            <person name="de Vries R.P."/>
            <person name="Dyer P.S."/>
            <person name="Fillinger S."/>
            <person name="Fournier E."/>
            <person name="Gout L."/>
            <person name="Hahn M."/>
            <person name="Kohn L."/>
            <person name="Lapalu N."/>
            <person name="Plummer K.M."/>
            <person name="Pradier J.M."/>
            <person name="Quevillon E."/>
            <person name="Sharon A."/>
            <person name="Simon A."/>
            <person name="ten Have A."/>
            <person name="Tudzynski B."/>
            <person name="Tudzynski P."/>
            <person name="Wincker P."/>
            <person name="Andrew M."/>
            <person name="Anthouard V."/>
            <person name="Beever R.E."/>
            <person name="Beffa R."/>
            <person name="Benoit I."/>
            <person name="Bouzid O."/>
            <person name="Brault B."/>
            <person name="Chen Z."/>
            <person name="Choquer M."/>
            <person name="Collemare J."/>
            <person name="Cotton P."/>
            <person name="Danchin E.G."/>
            <person name="Da Silva C."/>
            <person name="Gautier A."/>
            <person name="Giraud C."/>
            <person name="Giraud T."/>
            <person name="Gonzalez C."/>
            <person name="Grossetete S."/>
            <person name="Guldener U."/>
            <person name="Henrissat B."/>
            <person name="Howlett B.J."/>
            <person name="Kodira C."/>
            <person name="Kretschmer M."/>
            <person name="Lappartient A."/>
            <person name="Leroch M."/>
            <person name="Levis C."/>
            <person name="Mauceli E."/>
            <person name="Neuveglise C."/>
            <person name="Oeser B."/>
            <person name="Pearson M."/>
            <person name="Poulain J."/>
            <person name="Poussereau N."/>
            <person name="Quesneville H."/>
            <person name="Rascle C."/>
            <person name="Schumacher J."/>
            <person name="Segurens B."/>
            <person name="Sexton A."/>
            <person name="Silva E."/>
            <person name="Sirven C."/>
            <person name="Soanes D.M."/>
            <person name="Talbot N.J."/>
            <person name="Templeton M."/>
            <person name="Yandava C."/>
            <person name="Yarden O."/>
            <person name="Zeng Q."/>
            <person name="Rollins J.A."/>
            <person name="Lebrun M.H."/>
            <person name="Dickman M."/>
        </authorList>
    </citation>
    <scope>NUCLEOTIDE SEQUENCE [LARGE SCALE GENOMIC DNA]</scope>
    <source>
        <strain evidence="3">T4</strain>
    </source>
</reference>
<dbReference type="InParanoid" id="G2Y4X4"/>
<feature type="compositionally biased region" description="Polar residues" evidence="1">
    <location>
        <begin position="93"/>
        <end position="106"/>
    </location>
</feature>
<organism evidence="2 3">
    <name type="scientific">Botryotinia fuckeliana (strain T4)</name>
    <name type="common">Noble rot fungus</name>
    <name type="synonym">Botrytis cinerea</name>
    <dbReference type="NCBI Taxonomy" id="999810"/>
    <lineage>
        <taxon>Eukaryota</taxon>
        <taxon>Fungi</taxon>
        <taxon>Dikarya</taxon>
        <taxon>Ascomycota</taxon>
        <taxon>Pezizomycotina</taxon>
        <taxon>Leotiomycetes</taxon>
        <taxon>Helotiales</taxon>
        <taxon>Sclerotiniaceae</taxon>
        <taxon>Botrytis</taxon>
    </lineage>
</organism>
<dbReference type="AlphaFoldDB" id="G2Y4X4"/>
<accession>G2Y4X4</accession>
<protein>
    <submittedName>
        <fullName evidence="2">Uncharacterized protein</fullName>
    </submittedName>
</protein>
<name>G2Y4X4_BOTF4</name>
<dbReference type="EMBL" id="FQ790287">
    <property type="protein sequence ID" value="CCD47714.1"/>
    <property type="molecule type" value="Genomic_DNA"/>
</dbReference>
<feature type="region of interest" description="Disordered" evidence="1">
    <location>
        <begin position="1"/>
        <end position="24"/>
    </location>
</feature>
<feature type="region of interest" description="Disordered" evidence="1">
    <location>
        <begin position="65"/>
        <end position="106"/>
    </location>
</feature>
<proteinExistence type="predicted"/>
<dbReference type="OrthoDB" id="2400485at2759"/>
<evidence type="ECO:0000313" key="2">
    <source>
        <dbReference type="EMBL" id="CCD47714.1"/>
    </source>
</evidence>
<feature type="compositionally biased region" description="Polar residues" evidence="1">
    <location>
        <begin position="1"/>
        <end position="11"/>
    </location>
</feature>
<evidence type="ECO:0000313" key="3">
    <source>
        <dbReference type="Proteomes" id="UP000008177"/>
    </source>
</evidence>
<dbReference type="eggNOG" id="ENOG502S8KX">
    <property type="taxonomic scope" value="Eukaryota"/>
</dbReference>
<dbReference type="Proteomes" id="UP000008177">
    <property type="component" value="Unplaced contigs"/>
</dbReference>
<dbReference type="PANTHER" id="PTHR34213:SF2">
    <property type="entry name" value="NUCLEAR TRANSPORT FACTOR 2 (NTF2) FAMILY PROTEIN"/>
    <property type="match status" value="1"/>
</dbReference>
<evidence type="ECO:0000256" key="1">
    <source>
        <dbReference type="SAM" id="MobiDB-lite"/>
    </source>
</evidence>
<dbReference type="PANTHER" id="PTHR34213">
    <property type="entry name" value="NUCLEAR TRANSPORT FACTOR 2 (NTF2) FAMILY PROTEIN"/>
    <property type="match status" value="1"/>
</dbReference>
<feature type="compositionally biased region" description="Basic and acidic residues" evidence="1">
    <location>
        <begin position="71"/>
        <end position="85"/>
    </location>
</feature>